<dbReference type="InterPro" id="IPR001845">
    <property type="entry name" value="HTH_ArsR_DNA-bd_dom"/>
</dbReference>
<evidence type="ECO:0000259" key="4">
    <source>
        <dbReference type="PROSITE" id="PS50987"/>
    </source>
</evidence>
<dbReference type="InterPro" id="IPR051011">
    <property type="entry name" value="Metal_resp_trans_reg"/>
</dbReference>
<reference evidence="6" key="1">
    <citation type="journal article" date="2019" name="Int. J. Syst. Evol. Microbiol.">
        <title>The Global Catalogue of Microorganisms (GCM) 10K type strain sequencing project: providing services to taxonomists for standard genome sequencing and annotation.</title>
        <authorList>
            <consortium name="The Broad Institute Genomics Platform"/>
            <consortium name="The Broad Institute Genome Sequencing Center for Infectious Disease"/>
            <person name="Wu L."/>
            <person name="Ma J."/>
        </authorList>
    </citation>
    <scope>NUCLEOTIDE SEQUENCE [LARGE SCALE GENOMIC DNA]</scope>
    <source>
        <strain evidence="6">CGMCC 4.7357</strain>
    </source>
</reference>
<proteinExistence type="predicted"/>
<name>A0ABV9A9G2_9ACTN</name>
<dbReference type="Gene3D" id="1.10.10.10">
    <property type="entry name" value="Winged helix-like DNA-binding domain superfamily/Winged helix DNA-binding domain"/>
    <property type="match status" value="1"/>
</dbReference>
<organism evidence="5 6">
    <name type="scientific">Streptomyces ovatisporus</name>
    <dbReference type="NCBI Taxonomy" id="1128682"/>
    <lineage>
        <taxon>Bacteria</taxon>
        <taxon>Bacillati</taxon>
        <taxon>Actinomycetota</taxon>
        <taxon>Actinomycetes</taxon>
        <taxon>Kitasatosporales</taxon>
        <taxon>Streptomycetaceae</taxon>
        <taxon>Streptomyces</taxon>
    </lineage>
</organism>
<dbReference type="CDD" id="cd00090">
    <property type="entry name" value="HTH_ARSR"/>
    <property type="match status" value="1"/>
</dbReference>
<protein>
    <submittedName>
        <fullName evidence="5">ArsR/SmtB family transcription factor</fullName>
    </submittedName>
</protein>
<evidence type="ECO:0000256" key="1">
    <source>
        <dbReference type="ARBA" id="ARBA00023015"/>
    </source>
</evidence>
<comment type="caution">
    <text evidence="5">The sequence shown here is derived from an EMBL/GenBank/DDBJ whole genome shotgun (WGS) entry which is preliminary data.</text>
</comment>
<dbReference type="PROSITE" id="PS50987">
    <property type="entry name" value="HTH_ARSR_2"/>
    <property type="match status" value="1"/>
</dbReference>
<dbReference type="InterPro" id="IPR011991">
    <property type="entry name" value="ArsR-like_HTH"/>
</dbReference>
<dbReference type="Pfam" id="PF01022">
    <property type="entry name" value="HTH_5"/>
    <property type="match status" value="1"/>
</dbReference>
<dbReference type="SMART" id="SM00418">
    <property type="entry name" value="HTH_ARSR"/>
    <property type="match status" value="1"/>
</dbReference>
<feature type="domain" description="HTH arsR-type" evidence="4">
    <location>
        <begin position="6"/>
        <end position="102"/>
    </location>
</feature>
<dbReference type="EMBL" id="JBHSFH010000007">
    <property type="protein sequence ID" value="MFC4495654.1"/>
    <property type="molecule type" value="Genomic_DNA"/>
</dbReference>
<dbReference type="InterPro" id="IPR036388">
    <property type="entry name" value="WH-like_DNA-bd_sf"/>
</dbReference>
<dbReference type="PRINTS" id="PR00778">
    <property type="entry name" value="HTHARSR"/>
</dbReference>
<keyword evidence="1" id="KW-0805">Transcription regulation</keyword>
<dbReference type="NCBIfam" id="NF033788">
    <property type="entry name" value="HTH_metalloreg"/>
    <property type="match status" value="1"/>
</dbReference>
<evidence type="ECO:0000256" key="2">
    <source>
        <dbReference type="ARBA" id="ARBA00023125"/>
    </source>
</evidence>
<evidence type="ECO:0000313" key="5">
    <source>
        <dbReference type="EMBL" id="MFC4495654.1"/>
    </source>
</evidence>
<keyword evidence="2" id="KW-0238">DNA-binding</keyword>
<dbReference type="PANTHER" id="PTHR43132">
    <property type="entry name" value="ARSENICAL RESISTANCE OPERON REPRESSOR ARSR-RELATED"/>
    <property type="match status" value="1"/>
</dbReference>
<gene>
    <name evidence="5" type="ORF">ACFPA8_16115</name>
</gene>
<dbReference type="RefSeq" id="WP_386448810.1">
    <property type="nucleotide sequence ID" value="NZ_JBHSFH010000007.1"/>
</dbReference>
<sequence>MSDRALEQETLAEYARWFRALADPTRILIVDFLTRQPHPVPAGAVVGHLRMSQPTVSHHLRTLHQVRIVTRHRAGANILYAVDARCSAELPRAAAELLGAGDGQTSPARE</sequence>
<keyword evidence="3" id="KW-0804">Transcription</keyword>
<dbReference type="Proteomes" id="UP001595997">
    <property type="component" value="Unassembled WGS sequence"/>
</dbReference>
<accession>A0ABV9A9G2</accession>
<evidence type="ECO:0000256" key="3">
    <source>
        <dbReference type="ARBA" id="ARBA00023163"/>
    </source>
</evidence>
<keyword evidence="6" id="KW-1185">Reference proteome</keyword>
<dbReference type="PANTHER" id="PTHR43132:SF6">
    <property type="entry name" value="HTH-TYPE TRANSCRIPTIONAL REPRESSOR CZRA"/>
    <property type="match status" value="1"/>
</dbReference>
<dbReference type="InterPro" id="IPR036390">
    <property type="entry name" value="WH_DNA-bd_sf"/>
</dbReference>
<dbReference type="SUPFAM" id="SSF46785">
    <property type="entry name" value="Winged helix' DNA-binding domain"/>
    <property type="match status" value="1"/>
</dbReference>
<evidence type="ECO:0000313" key="6">
    <source>
        <dbReference type="Proteomes" id="UP001595997"/>
    </source>
</evidence>